<dbReference type="PANTHER" id="PTHR35585">
    <property type="entry name" value="HHE DOMAIN PROTEIN (AFU_ORTHOLOGUE AFUA_4G00730)"/>
    <property type="match status" value="1"/>
</dbReference>
<dbReference type="InterPro" id="IPR012312">
    <property type="entry name" value="Hemerythrin-like"/>
</dbReference>
<keyword evidence="3" id="KW-1185">Reference proteome</keyword>
<reference evidence="2 3" key="1">
    <citation type="submission" date="2017-09" db="EMBL/GenBank/DDBJ databases">
        <authorList>
            <person name="Varghese N."/>
            <person name="Submissions S."/>
        </authorList>
    </citation>
    <scope>NUCLEOTIDE SEQUENCE [LARGE SCALE GENOMIC DNA]</scope>
    <source>
        <strain evidence="2 3">OK806</strain>
    </source>
</reference>
<dbReference type="RefSeq" id="WP_062638583.1">
    <property type="nucleotide sequence ID" value="NZ_FCOG02000036.1"/>
</dbReference>
<gene>
    <name evidence="2" type="ORF">SAMN05446927_3058</name>
</gene>
<name>A0A7Z7N2K2_9BURK</name>
<evidence type="ECO:0000313" key="3">
    <source>
        <dbReference type="Proteomes" id="UP000219522"/>
    </source>
</evidence>
<evidence type="ECO:0000259" key="1">
    <source>
        <dbReference type="Pfam" id="PF01814"/>
    </source>
</evidence>
<accession>A0A7Z7N2K2</accession>
<dbReference type="PANTHER" id="PTHR35585:SF1">
    <property type="entry name" value="HHE DOMAIN PROTEIN (AFU_ORTHOLOGUE AFUA_4G00730)"/>
    <property type="match status" value="1"/>
</dbReference>
<dbReference type="Gene3D" id="1.20.120.520">
    <property type="entry name" value="nmb1532 protein domain like"/>
    <property type="match status" value="1"/>
</dbReference>
<dbReference type="Pfam" id="PF01814">
    <property type="entry name" value="Hemerythrin"/>
    <property type="match status" value="1"/>
</dbReference>
<organism evidence="2 3">
    <name type="scientific">Caballeronia arationis</name>
    <dbReference type="NCBI Taxonomy" id="1777142"/>
    <lineage>
        <taxon>Bacteria</taxon>
        <taxon>Pseudomonadati</taxon>
        <taxon>Pseudomonadota</taxon>
        <taxon>Betaproteobacteria</taxon>
        <taxon>Burkholderiales</taxon>
        <taxon>Burkholderiaceae</taxon>
        <taxon>Caballeronia</taxon>
    </lineage>
</organism>
<comment type="caution">
    <text evidence="2">The sequence shown here is derived from an EMBL/GenBank/DDBJ whole genome shotgun (WGS) entry which is preliminary data.</text>
</comment>
<feature type="domain" description="Hemerythrin-like" evidence="1">
    <location>
        <begin position="16"/>
        <end position="136"/>
    </location>
</feature>
<protein>
    <submittedName>
        <fullName evidence="2">Hemerythrin HHE cation binding domain-containing protein</fullName>
    </submittedName>
</protein>
<dbReference type="Proteomes" id="UP000219522">
    <property type="component" value="Unassembled WGS sequence"/>
</dbReference>
<dbReference type="EMBL" id="OCSU01000001">
    <property type="protein sequence ID" value="SOE66357.1"/>
    <property type="molecule type" value="Genomic_DNA"/>
</dbReference>
<evidence type="ECO:0000313" key="2">
    <source>
        <dbReference type="EMBL" id="SOE66357.1"/>
    </source>
</evidence>
<dbReference type="AlphaFoldDB" id="A0A7Z7N2K2"/>
<sequence>MTTVKASPQPSTGQDALAMLEADHRAIEQLFDAFERAPKDDLERKTTLVQRTCELLTIHAMVEEELLYPGARGALKGDEKDEVDEAYVEHFLVKTLIDKFTELKAGDEGFDATYKVLSENVKHHVEEEEATLFPELRKAGIDLMALGVKMAARKEVLQNRITEVATAH</sequence>
<proteinExistence type="predicted"/>